<evidence type="ECO:0000313" key="2">
    <source>
        <dbReference type="Proteomes" id="UP000470384"/>
    </source>
</evidence>
<dbReference type="Proteomes" id="UP000470384">
    <property type="component" value="Unassembled WGS sequence"/>
</dbReference>
<evidence type="ECO:0000313" key="1">
    <source>
        <dbReference type="EMBL" id="NBG95348.1"/>
    </source>
</evidence>
<sequence>MANAREIVEKHVKAALEEAAASSYPRDAVARVLFDEVLKLYKMDRSPEDIASELTAAAENMDADDGIAFMRP</sequence>
<comment type="caution">
    <text evidence="1">The sequence shown here is derived from an EMBL/GenBank/DDBJ whole genome shotgun (WGS) entry which is preliminary data.</text>
</comment>
<dbReference type="EMBL" id="WXYQ01000005">
    <property type="protein sequence ID" value="NBG95348.1"/>
    <property type="molecule type" value="Genomic_DNA"/>
</dbReference>
<proteinExistence type="predicted"/>
<name>A0A845QAL7_9HYPH</name>
<dbReference type="AlphaFoldDB" id="A0A845QAL7"/>
<keyword evidence="2" id="KW-1185">Reference proteome</keyword>
<reference evidence="1 2" key="1">
    <citation type="journal article" date="2016" name="Int. J. Syst. Evol. Microbiol.">
        <title>Pyruvatibacter mobilis gen. nov., sp. nov., a marine bacterium from the culture broth of Picochlorum sp. 122.</title>
        <authorList>
            <person name="Wang G."/>
            <person name="Tang M."/>
            <person name="Wu H."/>
            <person name="Dai S."/>
            <person name="Li T."/>
            <person name="Chen C."/>
            <person name="He H."/>
            <person name="Fan J."/>
            <person name="Xiang W."/>
            <person name="Li X."/>
        </authorList>
    </citation>
    <scope>NUCLEOTIDE SEQUENCE [LARGE SCALE GENOMIC DNA]</scope>
    <source>
        <strain evidence="1 2">GYP-11</strain>
    </source>
</reference>
<organism evidence="1 2">
    <name type="scientific">Pyruvatibacter mobilis</name>
    <dbReference type="NCBI Taxonomy" id="1712261"/>
    <lineage>
        <taxon>Bacteria</taxon>
        <taxon>Pseudomonadati</taxon>
        <taxon>Pseudomonadota</taxon>
        <taxon>Alphaproteobacteria</taxon>
        <taxon>Hyphomicrobiales</taxon>
        <taxon>Parvibaculaceae</taxon>
        <taxon>Pyruvatibacter</taxon>
    </lineage>
</organism>
<dbReference type="GeneID" id="300655187"/>
<protein>
    <submittedName>
        <fullName evidence="1">Uncharacterized protein</fullName>
    </submittedName>
</protein>
<accession>A0A845QAL7</accession>
<dbReference type="OrthoDB" id="7376650at2"/>
<gene>
    <name evidence="1" type="ORF">GTQ45_06345</name>
</gene>
<dbReference type="RefSeq" id="WP_036263942.1">
    <property type="nucleotide sequence ID" value="NZ_BMHN01000001.1"/>
</dbReference>